<dbReference type="Gene3D" id="1.10.530.10">
    <property type="match status" value="1"/>
</dbReference>
<dbReference type="EMBL" id="JJMM01000005">
    <property type="protein sequence ID" value="KDR96025.1"/>
    <property type="molecule type" value="Genomic_DNA"/>
</dbReference>
<dbReference type="EC" id="3.2.1.-" evidence="2"/>
<dbReference type="SMART" id="SM00047">
    <property type="entry name" value="LYZ2"/>
    <property type="match status" value="1"/>
</dbReference>
<dbReference type="RefSeq" id="WP_052635953.1">
    <property type="nucleotide sequence ID" value="NZ_FSRH01000007.1"/>
</dbReference>
<dbReference type="Pfam" id="PF01832">
    <property type="entry name" value="Glucosaminidase"/>
    <property type="match status" value="1"/>
</dbReference>
<comment type="caution">
    <text evidence="2">The sequence shown here is derived from an EMBL/GenBank/DDBJ whole genome shotgun (WGS) entry which is preliminary data.</text>
</comment>
<keyword evidence="2" id="KW-0326">Glycosidase</keyword>
<feature type="domain" description="Mannosyl-glycoprotein endo-beta-N-acetylglucosamidase-like" evidence="1">
    <location>
        <begin position="112"/>
        <end position="237"/>
    </location>
</feature>
<dbReference type="Proteomes" id="UP000027946">
    <property type="component" value="Unassembled WGS sequence"/>
</dbReference>
<gene>
    <name evidence="2" type="primary">lytB1</name>
    <name evidence="2" type="ORF">CLIT_5c00360</name>
</gene>
<protein>
    <submittedName>
        <fullName evidence="2">Mannosyl-glycoprotein endo-beta-N-acetylglucosaminidase LytB</fullName>
        <ecNumber evidence="2">3.2.1.-</ecNumber>
    </submittedName>
</protein>
<keyword evidence="3" id="KW-1185">Reference proteome</keyword>
<name>A0A069RIP0_PEPLI</name>
<dbReference type="GO" id="GO:0004040">
    <property type="term" value="F:amidase activity"/>
    <property type="evidence" value="ECO:0007669"/>
    <property type="project" value="InterPro"/>
</dbReference>
<dbReference type="GO" id="GO:0016798">
    <property type="term" value="F:hydrolase activity, acting on glycosyl bonds"/>
    <property type="evidence" value="ECO:0007669"/>
    <property type="project" value="UniProtKB-KW"/>
</dbReference>
<organism evidence="2 3">
    <name type="scientific">Peptoclostridium litorale DSM 5388</name>
    <dbReference type="NCBI Taxonomy" id="1121324"/>
    <lineage>
        <taxon>Bacteria</taxon>
        <taxon>Bacillati</taxon>
        <taxon>Bacillota</taxon>
        <taxon>Clostridia</taxon>
        <taxon>Peptostreptococcales</taxon>
        <taxon>Peptoclostridiaceae</taxon>
        <taxon>Peptoclostridium</taxon>
    </lineage>
</organism>
<sequence>MIRLTSYFLIAAVCIISSFLTVNLGRDLIQAVNIEDTGSEFEQADKKVHELIENASSLNEKASVVKEDLKEISKMAYSGPYEGEDTSRGGYYRKNYIDMKLDQKCGYSKSQLEKMVKGTPLEGIGEYVLAAEHIYGVNALFIVSLAQHESGNGMSRLARSKNNLFGLGAYDSSPYESAMTYSSKEECIMYFAKMINSRYFGQGHRTLRKIGSRYASDQEWPEIIAKAMKLNEQKALK</sequence>
<dbReference type="InterPro" id="IPR002901">
    <property type="entry name" value="MGlyc_endo_b_GlcNAc-like_dom"/>
</dbReference>
<dbReference type="AlphaFoldDB" id="A0A069RIP0"/>
<evidence type="ECO:0000313" key="3">
    <source>
        <dbReference type="Proteomes" id="UP000027946"/>
    </source>
</evidence>
<accession>A0A069RIP0</accession>
<proteinExistence type="predicted"/>
<dbReference type="eggNOG" id="COG4193">
    <property type="taxonomic scope" value="Bacteria"/>
</dbReference>
<reference evidence="2 3" key="1">
    <citation type="submission" date="2014-03" db="EMBL/GenBank/DDBJ databases">
        <title>Genome sequence of Clostridium litorale W6, DSM 5388.</title>
        <authorList>
            <person name="Poehlein A."/>
            <person name="Jagirdar A."/>
            <person name="Khonsari B."/>
            <person name="Chibani C.M."/>
            <person name="Gutierrez Gutierrez D.A."/>
            <person name="Davydova E."/>
            <person name="Alghaithi H.S."/>
            <person name="Nair K.P."/>
            <person name="Dhamotharan K."/>
            <person name="Chandran L."/>
            <person name="G W."/>
            <person name="Daniel R."/>
        </authorList>
    </citation>
    <scope>NUCLEOTIDE SEQUENCE [LARGE SCALE GENOMIC DNA]</scope>
    <source>
        <strain evidence="2 3">W6</strain>
    </source>
</reference>
<evidence type="ECO:0000313" key="2">
    <source>
        <dbReference type="EMBL" id="KDR96025.1"/>
    </source>
</evidence>
<keyword evidence="2" id="KW-0378">Hydrolase</keyword>
<evidence type="ECO:0000259" key="1">
    <source>
        <dbReference type="SMART" id="SM00047"/>
    </source>
</evidence>
<dbReference type="STRING" id="1121324.CLIT_5c00360"/>